<gene>
    <name evidence="2" type="ORF">J3R30DRAFT_1743954</name>
</gene>
<reference evidence="2" key="1">
    <citation type="submission" date="2022-08" db="EMBL/GenBank/DDBJ databases">
        <title>A Global Phylogenomic Analysis of the Shiitake Genus Lentinula.</title>
        <authorList>
            <consortium name="DOE Joint Genome Institute"/>
            <person name="Sierra-Patev S."/>
            <person name="Min B."/>
            <person name="Naranjo-Ortiz M."/>
            <person name="Looney B."/>
            <person name="Konkel Z."/>
            <person name="Slot J.C."/>
            <person name="Sakamoto Y."/>
            <person name="Steenwyk J.L."/>
            <person name="Rokas A."/>
            <person name="Carro J."/>
            <person name="Camarero S."/>
            <person name="Ferreira P."/>
            <person name="Molpeceres G."/>
            <person name="Ruiz-Duenas F.J."/>
            <person name="Serrano A."/>
            <person name="Henrissat B."/>
            <person name="Drula E."/>
            <person name="Hughes K.W."/>
            <person name="Mata J.L."/>
            <person name="Ishikawa N.K."/>
            <person name="Vargas-Isla R."/>
            <person name="Ushijima S."/>
            <person name="Smith C.A."/>
            <person name="Ahrendt S."/>
            <person name="Andreopoulos W."/>
            <person name="He G."/>
            <person name="Labutti K."/>
            <person name="Lipzen A."/>
            <person name="Ng V."/>
            <person name="Riley R."/>
            <person name="Sandor L."/>
            <person name="Barry K."/>
            <person name="Martinez A.T."/>
            <person name="Xiao Y."/>
            <person name="Gibbons J.G."/>
            <person name="Terashima K."/>
            <person name="Grigoriev I.V."/>
            <person name="Hibbett D.S."/>
        </authorList>
    </citation>
    <scope>NUCLEOTIDE SEQUENCE</scope>
    <source>
        <strain evidence="2">JLM2183</strain>
    </source>
</reference>
<dbReference type="AlphaFoldDB" id="A0A9W9AJK2"/>
<evidence type="ECO:0000313" key="2">
    <source>
        <dbReference type="EMBL" id="KAJ4483203.1"/>
    </source>
</evidence>
<feature type="signal peptide" evidence="1">
    <location>
        <begin position="1"/>
        <end position="29"/>
    </location>
</feature>
<comment type="caution">
    <text evidence="2">The sequence shown here is derived from an EMBL/GenBank/DDBJ whole genome shotgun (WGS) entry which is preliminary data.</text>
</comment>
<dbReference type="EMBL" id="JAOTPV010000004">
    <property type="protein sequence ID" value="KAJ4483203.1"/>
    <property type="molecule type" value="Genomic_DNA"/>
</dbReference>
<accession>A0A9W9AJK2</accession>
<evidence type="ECO:0008006" key="4">
    <source>
        <dbReference type="Google" id="ProtNLM"/>
    </source>
</evidence>
<keyword evidence="3" id="KW-1185">Reference proteome</keyword>
<sequence length="117" mass="13298">MSLTPLHIATIMRMLFIQWDVLLSGQVFALQSTSLPPVIGMFLQCLLQSTSNLIIRRCPIEMRCATARPTNNITIGINEITNFYDPPHKIIMNRRSTPYFNTFCLSFCAPAYFAIPI</sequence>
<protein>
    <recommendedName>
        <fullName evidence="4">Secreted protein</fullName>
    </recommendedName>
</protein>
<dbReference type="Proteomes" id="UP001150266">
    <property type="component" value="Unassembled WGS sequence"/>
</dbReference>
<name>A0A9W9AJK2_9AGAR</name>
<keyword evidence="1" id="KW-0732">Signal</keyword>
<proteinExistence type="predicted"/>
<organism evidence="2 3">
    <name type="scientific">Lentinula aciculospora</name>
    <dbReference type="NCBI Taxonomy" id="153920"/>
    <lineage>
        <taxon>Eukaryota</taxon>
        <taxon>Fungi</taxon>
        <taxon>Dikarya</taxon>
        <taxon>Basidiomycota</taxon>
        <taxon>Agaricomycotina</taxon>
        <taxon>Agaricomycetes</taxon>
        <taxon>Agaricomycetidae</taxon>
        <taxon>Agaricales</taxon>
        <taxon>Marasmiineae</taxon>
        <taxon>Omphalotaceae</taxon>
        <taxon>Lentinula</taxon>
    </lineage>
</organism>
<evidence type="ECO:0000256" key="1">
    <source>
        <dbReference type="SAM" id="SignalP"/>
    </source>
</evidence>
<feature type="chain" id="PRO_5040791497" description="Secreted protein" evidence="1">
    <location>
        <begin position="30"/>
        <end position="117"/>
    </location>
</feature>
<evidence type="ECO:0000313" key="3">
    <source>
        <dbReference type="Proteomes" id="UP001150266"/>
    </source>
</evidence>